<keyword evidence="3" id="KW-1185">Reference proteome</keyword>
<dbReference type="AlphaFoldDB" id="A0A4Y7PUL5"/>
<dbReference type="SUPFAM" id="SSF50370">
    <property type="entry name" value="Ricin B-like lectins"/>
    <property type="match status" value="1"/>
</dbReference>
<dbReference type="OrthoDB" id="3266227at2759"/>
<feature type="region of interest" description="Disordered" evidence="1">
    <location>
        <begin position="181"/>
        <end position="203"/>
    </location>
</feature>
<evidence type="ECO:0000313" key="2">
    <source>
        <dbReference type="EMBL" id="TDL18805.1"/>
    </source>
</evidence>
<dbReference type="Proteomes" id="UP000294933">
    <property type="component" value="Unassembled WGS sequence"/>
</dbReference>
<reference evidence="2 3" key="1">
    <citation type="submission" date="2018-06" db="EMBL/GenBank/DDBJ databases">
        <title>A transcriptomic atlas of mushroom development highlights an independent origin of complex multicellularity.</title>
        <authorList>
            <consortium name="DOE Joint Genome Institute"/>
            <person name="Krizsan K."/>
            <person name="Almasi E."/>
            <person name="Merenyi Z."/>
            <person name="Sahu N."/>
            <person name="Viragh M."/>
            <person name="Koszo T."/>
            <person name="Mondo S."/>
            <person name="Kiss B."/>
            <person name="Balint B."/>
            <person name="Kues U."/>
            <person name="Barry K."/>
            <person name="Hegedus J.C."/>
            <person name="Henrissat B."/>
            <person name="Johnson J."/>
            <person name="Lipzen A."/>
            <person name="Ohm R."/>
            <person name="Nagy I."/>
            <person name="Pangilinan J."/>
            <person name="Yan J."/>
            <person name="Xiong Y."/>
            <person name="Grigoriev I.V."/>
            <person name="Hibbett D.S."/>
            <person name="Nagy L.G."/>
        </authorList>
    </citation>
    <scope>NUCLEOTIDE SEQUENCE [LARGE SCALE GENOMIC DNA]</scope>
    <source>
        <strain evidence="2 3">SZMC22713</strain>
    </source>
</reference>
<sequence length="224" mass="24639">MSETTETTIAKGTYTIENVHRRNDIFLVNGTLVAGSSEADADPPLEACWTLIPLKNGRYNISPAAKRNQYASWPADFCLGSEIVASPTPHHWVVREARVKETFVISPGRHHLYWGIEDDDDGTAVTLRYPPTGPGNQWRFRPCLTSTPVIPQDVIRPRTADGNPDYEKESVPTRIATATVDDGQPTVSTPVVPQGVVGSPPIDGSKADFVRSLVSFRILRHPLQ</sequence>
<dbReference type="EMBL" id="ML170203">
    <property type="protein sequence ID" value="TDL18805.1"/>
    <property type="molecule type" value="Genomic_DNA"/>
</dbReference>
<feature type="compositionally biased region" description="Low complexity" evidence="1">
    <location>
        <begin position="184"/>
        <end position="201"/>
    </location>
</feature>
<evidence type="ECO:0000256" key="1">
    <source>
        <dbReference type="SAM" id="MobiDB-lite"/>
    </source>
</evidence>
<dbReference type="Gene3D" id="2.80.10.50">
    <property type="match status" value="1"/>
</dbReference>
<protein>
    <recommendedName>
        <fullName evidence="4">Ricin B lectin domain-containing protein</fullName>
    </recommendedName>
</protein>
<dbReference type="VEuPathDB" id="FungiDB:BD410DRAFT_460005"/>
<gene>
    <name evidence="2" type="ORF">BD410DRAFT_460005</name>
</gene>
<proteinExistence type="predicted"/>
<evidence type="ECO:0008006" key="4">
    <source>
        <dbReference type="Google" id="ProtNLM"/>
    </source>
</evidence>
<name>A0A4Y7PUL5_9AGAM</name>
<evidence type="ECO:0000313" key="3">
    <source>
        <dbReference type="Proteomes" id="UP000294933"/>
    </source>
</evidence>
<accession>A0A4Y7PUL5</accession>
<dbReference type="InterPro" id="IPR035992">
    <property type="entry name" value="Ricin_B-like_lectins"/>
</dbReference>
<organism evidence="2 3">
    <name type="scientific">Rickenella mellea</name>
    <dbReference type="NCBI Taxonomy" id="50990"/>
    <lineage>
        <taxon>Eukaryota</taxon>
        <taxon>Fungi</taxon>
        <taxon>Dikarya</taxon>
        <taxon>Basidiomycota</taxon>
        <taxon>Agaricomycotina</taxon>
        <taxon>Agaricomycetes</taxon>
        <taxon>Hymenochaetales</taxon>
        <taxon>Rickenellaceae</taxon>
        <taxon>Rickenella</taxon>
    </lineage>
</organism>